<name>A0A078A832_STYLE</name>
<organism evidence="3 4">
    <name type="scientific">Stylonychia lemnae</name>
    <name type="common">Ciliate</name>
    <dbReference type="NCBI Taxonomy" id="5949"/>
    <lineage>
        <taxon>Eukaryota</taxon>
        <taxon>Sar</taxon>
        <taxon>Alveolata</taxon>
        <taxon>Ciliophora</taxon>
        <taxon>Intramacronucleata</taxon>
        <taxon>Spirotrichea</taxon>
        <taxon>Stichotrichia</taxon>
        <taxon>Sporadotrichida</taxon>
        <taxon>Oxytrichidae</taxon>
        <taxon>Stylonychinae</taxon>
        <taxon>Stylonychia</taxon>
    </lineage>
</organism>
<feature type="region of interest" description="Disordered" evidence="2">
    <location>
        <begin position="290"/>
        <end position="372"/>
    </location>
</feature>
<gene>
    <name evidence="3" type="primary">Contig7626.g8134</name>
    <name evidence="3" type="ORF">STYLEM_5901</name>
</gene>
<dbReference type="AlphaFoldDB" id="A0A078A832"/>
<accession>A0A078A832</accession>
<keyword evidence="4" id="KW-1185">Reference proteome</keyword>
<evidence type="ECO:0000256" key="2">
    <source>
        <dbReference type="SAM" id="MobiDB-lite"/>
    </source>
</evidence>
<dbReference type="InParanoid" id="A0A078A832"/>
<sequence length="372" mass="44251">MNYSASPTSGLDYDPNPQLAIDRELNENYIPRYQRFAPRFKPYTLEDVEIERNQVYPFNKPKAPIENTYINYLPHQNPYNSVAHFDPLSYQAPYNGANYPYPYQSLLPYGQFAPNVIPQHYVAAEKQKSFLDTLKRQQLDLKLKIEVEKLEQAKKILEAEVYRDLKKKMKKEYKRQKRDLNDKDDIEMMEVIKKHHDHLQNLGEGIEDNHMWLLIRENDIQQKKADQIGLAHEIRQTRIGKERVKFMKKAEEEKIRKKMEDIRRKQEEIQRKLREAAEKAEEEQQMLLEKKQNQKQRKKQNRENFQKQMQLPSNPLHQTPGLRSSQSQKLFTAASKKSAYAGIDPHYAPHPHYYPPFPLPDEGQQFYFPPLS</sequence>
<dbReference type="EMBL" id="CCKQ01005679">
    <property type="protein sequence ID" value="CDW76936.1"/>
    <property type="molecule type" value="Genomic_DNA"/>
</dbReference>
<keyword evidence="1" id="KW-0175">Coiled coil</keyword>
<feature type="compositionally biased region" description="Polar residues" evidence="2">
    <location>
        <begin position="309"/>
        <end position="330"/>
    </location>
</feature>
<proteinExistence type="predicted"/>
<dbReference type="Proteomes" id="UP000039865">
    <property type="component" value="Unassembled WGS sequence"/>
</dbReference>
<reference evidence="3 4" key="1">
    <citation type="submission" date="2014-06" db="EMBL/GenBank/DDBJ databases">
        <authorList>
            <person name="Swart Estienne"/>
        </authorList>
    </citation>
    <scope>NUCLEOTIDE SEQUENCE [LARGE SCALE GENOMIC DNA]</scope>
    <source>
        <strain evidence="3 4">130c</strain>
    </source>
</reference>
<feature type="coiled-coil region" evidence="1">
    <location>
        <begin position="140"/>
        <end position="186"/>
    </location>
</feature>
<evidence type="ECO:0000313" key="4">
    <source>
        <dbReference type="Proteomes" id="UP000039865"/>
    </source>
</evidence>
<evidence type="ECO:0000313" key="3">
    <source>
        <dbReference type="EMBL" id="CDW76936.1"/>
    </source>
</evidence>
<evidence type="ECO:0000256" key="1">
    <source>
        <dbReference type="SAM" id="Coils"/>
    </source>
</evidence>
<protein>
    <submittedName>
        <fullName evidence="3">Uncharacterized protein</fullName>
    </submittedName>
</protein>